<name>A0A8T0QEG2_PANVG</name>
<evidence type="ECO:0000313" key="3">
    <source>
        <dbReference type="Proteomes" id="UP000823388"/>
    </source>
</evidence>
<evidence type="ECO:0000256" key="1">
    <source>
        <dbReference type="SAM" id="MobiDB-lite"/>
    </source>
</evidence>
<reference evidence="2" key="1">
    <citation type="submission" date="2020-05" db="EMBL/GenBank/DDBJ databases">
        <title>WGS assembly of Panicum virgatum.</title>
        <authorList>
            <person name="Lovell J.T."/>
            <person name="Jenkins J."/>
            <person name="Shu S."/>
            <person name="Juenger T.E."/>
            <person name="Schmutz J."/>
        </authorList>
    </citation>
    <scope>NUCLEOTIDE SEQUENCE</scope>
    <source>
        <strain evidence="2">AP13</strain>
    </source>
</reference>
<dbReference type="Proteomes" id="UP000823388">
    <property type="component" value="Chromosome 7K"/>
</dbReference>
<comment type="caution">
    <text evidence="2">The sequence shown here is derived from an EMBL/GenBank/DDBJ whole genome shotgun (WGS) entry which is preliminary data.</text>
</comment>
<protein>
    <submittedName>
        <fullName evidence="2">Uncharacterized protein</fullName>
    </submittedName>
</protein>
<proteinExistence type="predicted"/>
<sequence length="160" mass="17634">MNLTRQGALSQISEDGIPDLTNNVHGIGHGEENITANNVARSFSTGFSIGSWEDSNSIVFSNPASKGVHNNDDIIASLSNYELQFGALKETTGIDKYLQMQHDQVPFRVRAKRGCATHPRSIAERRLFRYTNPRRHAIDDVAGAKNPDKRETQKITGPSA</sequence>
<gene>
    <name evidence="2" type="ORF">PVAP13_7KG173000</name>
</gene>
<dbReference type="AlphaFoldDB" id="A0A8T0QEG2"/>
<dbReference type="EMBL" id="CM029049">
    <property type="protein sequence ID" value="KAG2572370.1"/>
    <property type="molecule type" value="Genomic_DNA"/>
</dbReference>
<feature type="region of interest" description="Disordered" evidence="1">
    <location>
        <begin position="138"/>
        <end position="160"/>
    </location>
</feature>
<organism evidence="2 3">
    <name type="scientific">Panicum virgatum</name>
    <name type="common">Blackwell switchgrass</name>
    <dbReference type="NCBI Taxonomy" id="38727"/>
    <lineage>
        <taxon>Eukaryota</taxon>
        <taxon>Viridiplantae</taxon>
        <taxon>Streptophyta</taxon>
        <taxon>Embryophyta</taxon>
        <taxon>Tracheophyta</taxon>
        <taxon>Spermatophyta</taxon>
        <taxon>Magnoliopsida</taxon>
        <taxon>Liliopsida</taxon>
        <taxon>Poales</taxon>
        <taxon>Poaceae</taxon>
        <taxon>PACMAD clade</taxon>
        <taxon>Panicoideae</taxon>
        <taxon>Panicodae</taxon>
        <taxon>Paniceae</taxon>
        <taxon>Panicinae</taxon>
        <taxon>Panicum</taxon>
        <taxon>Panicum sect. Hiantes</taxon>
    </lineage>
</organism>
<keyword evidence="3" id="KW-1185">Reference proteome</keyword>
<accession>A0A8T0QEG2</accession>
<evidence type="ECO:0000313" key="2">
    <source>
        <dbReference type="EMBL" id="KAG2572370.1"/>
    </source>
</evidence>